<dbReference type="InterPro" id="IPR001054">
    <property type="entry name" value="A/G_cyclase"/>
</dbReference>
<proteinExistence type="predicted"/>
<keyword evidence="2" id="KW-0067">ATP-binding</keyword>
<dbReference type="Gene3D" id="3.30.70.1230">
    <property type="entry name" value="Nucleotide cyclase"/>
    <property type="match status" value="2"/>
</dbReference>
<dbReference type="InterPro" id="IPR027417">
    <property type="entry name" value="P-loop_NTPase"/>
</dbReference>
<evidence type="ECO:0000313" key="6">
    <source>
        <dbReference type="Proteomes" id="UP001153620"/>
    </source>
</evidence>
<reference evidence="5" key="1">
    <citation type="submission" date="2022-01" db="EMBL/GenBank/DDBJ databases">
        <authorList>
            <person name="King R."/>
        </authorList>
    </citation>
    <scope>NUCLEOTIDE SEQUENCE</scope>
</reference>
<dbReference type="GO" id="GO:0009190">
    <property type="term" value="P:cyclic nucleotide biosynthetic process"/>
    <property type="evidence" value="ECO:0007669"/>
    <property type="project" value="InterPro"/>
</dbReference>
<keyword evidence="3" id="KW-0456">Lyase</keyword>
<dbReference type="PROSITE" id="PS50125">
    <property type="entry name" value="GUANYLATE_CYCLASE_2"/>
    <property type="match status" value="2"/>
</dbReference>
<dbReference type="FunFam" id="3.30.70.1230:FF:000017">
    <property type="entry name" value="Adenylate cyclase type 10"/>
    <property type="match status" value="1"/>
</dbReference>
<dbReference type="PANTHER" id="PTHR16305:SF28">
    <property type="entry name" value="GUANYLATE CYCLASE DOMAIN-CONTAINING PROTEIN"/>
    <property type="match status" value="1"/>
</dbReference>
<dbReference type="Proteomes" id="UP001153620">
    <property type="component" value="Chromosome 1"/>
</dbReference>
<reference evidence="5" key="2">
    <citation type="submission" date="2022-10" db="EMBL/GenBank/DDBJ databases">
        <authorList>
            <consortium name="ENA_rothamsted_submissions"/>
            <consortium name="culmorum"/>
            <person name="King R."/>
        </authorList>
    </citation>
    <scope>NUCLEOTIDE SEQUENCE</scope>
</reference>
<dbReference type="EMBL" id="OU895877">
    <property type="protein sequence ID" value="CAG9800994.1"/>
    <property type="molecule type" value="Genomic_DNA"/>
</dbReference>
<feature type="domain" description="Guanylate cyclase" evidence="4">
    <location>
        <begin position="85"/>
        <end position="217"/>
    </location>
</feature>
<dbReference type="PANTHER" id="PTHR16305">
    <property type="entry name" value="TESTICULAR SOLUBLE ADENYLYL CYCLASE"/>
    <property type="match status" value="1"/>
</dbReference>
<dbReference type="InterPro" id="IPR029787">
    <property type="entry name" value="Nucleotide_cyclase"/>
</dbReference>
<organism evidence="5 6">
    <name type="scientific">Chironomus riparius</name>
    <dbReference type="NCBI Taxonomy" id="315576"/>
    <lineage>
        <taxon>Eukaryota</taxon>
        <taxon>Metazoa</taxon>
        <taxon>Ecdysozoa</taxon>
        <taxon>Arthropoda</taxon>
        <taxon>Hexapoda</taxon>
        <taxon>Insecta</taxon>
        <taxon>Pterygota</taxon>
        <taxon>Neoptera</taxon>
        <taxon>Endopterygota</taxon>
        <taxon>Diptera</taxon>
        <taxon>Nematocera</taxon>
        <taxon>Chironomoidea</taxon>
        <taxon>Chironomidae</taxon>
        <taxon>Chironominae</taxon>
        <taxon>Chironomus</taxon>
    </lineage>
</organism>
<accession>A0A9N9RRA6</accession>
<protein>
    <recommendedName>
        <fullName evidence="4">Guanylate cyclase domain-containing protein</fullName>
    </recommendedName>
</protein>
<name>A0A9N9RRA6_9DIPT</name>
<evidence type="ECO:0000256" key="2">
    <source>
        <dbReference type="ARBA" id="ARBA00022840"/>
    </source>
</evidence>
<dbReference type="GO" id="GO:0005737">
    <property type="term" value="C:cytoplasm"/>
    <property type="evidence" value="ECO:0007669"/>
    <property type="project" value="TreeGrafter"/>
</dbReference>
<gene>
    <name evidence="5" type="ORF">CHIRRI_LOCUS3931</name>
</gene>
<sequence>MFELNYEISSKFNETLSNRKSSQGNNRPKPFQRNFIALNRISRFSDRSSTQEFLENEAFYQIASLIPDEVLLNSTDYEIRQFEATVLFADISGFTELSEKYQNLEGGASKLSAVLNFYLGIMVQEILSHDGDIIKYAGDAFIATFRKENIQNSVHNAIDTAIIIQKNCRNYLTEVNVTLNVKIAISCGEVDFQLIGDESSSQYAVIGDPVWKVKDLQEFIKAGEILITWKAWHYTQESFYTYEVMRENRCYKITGFKELIGVVRRQYEATLNFQEMHKNLNKNMEAPSVSNLLMEPGYDTIHYNTNHNELFSLRQKISTVTSIETRKDLRRFIITPLLNAINMGDNIDALTEMRNVVIVFANFIVPYKGSKEILSVTNRIYKKLSEIVKAYEGVLNKILLFDKDMMFLIIFGLRGMQHENESAIGLKCAHELHQTFKTWEEIISVSIGVTSGKSYCGVVGHTLRREYSVISVSVNRAARLMMAYPNVVSCDQVSLIESKIKLRYFKQLPKRSLKGISEAISVYEFVDLEGSDTDIVDVNDEILNGRDELLEIIQKLISKAINLFNQFSNKIRAEKLCLVIKGENGEGRTRIINYLYRNFMMQDIKCIKLALNTKHSSTPFWTLKHCITKFIETEDELKSIITKKFLHLNIHKYLYLFNEIIGTNFDNNTVETDLNEAQRTEIQKQLIAILCKSLKNFWIILIDDADYIDLYSLKFINSIIMSQTVFVILAIGKNHKKWTLQHGKFIKNEHVTQYNLKPIDKTFQKDIACQSLNVSAIPIEFERFIHKNSNGNAGWIEACSKTLLYSGKLKIKTLLYLQAINDGMIMRNKLNHDKNDFFDIPSPLNDSRQDNIVINVAVIEGVLCEKDYIVGYKNNKLMVYDTLSSYDQMICKCASVIGPKFYRQQLDYLITKIDYRHVGKTILKLFQLNILFCASLPNDEKETNNCVCKNVEIFESCRDLPKYSNCAYLTFNDESFRNYVYDTLTEKQRIEYHRKCIHYLCRKTTKCESCNRQRFEIIDEIKFSFYDGIVKKDCKKSEMREKVLKSVLPSITNRCNDISRRQQSIVLNFMNYEYRNCKCKFLLHHAFNDVVRHCQGRDLITKKIFSQIVSADLSIKTGNIPNAMHSLDLTLELLNDESIFHKDNFMFTTYLRGRAYGLKGRCLESIGENERAIEWYCHACSVFKISFPKKFNFMAKIKQYQLIEKIKYKLNHSHEPKLTRLQLMIINECSLLLQNLFNFFTKTKQTKLATLAAVWALKDALKTKHKIVSLVTCFTNFLNCKANACIKSFDMKIFSELFDSILCQNIDKECIEKIVELYTAVMEHQIYRRNIKFAIKIGKFAKKMCYNLGNNEALLKVIPSLFILYMKSFCIEDCYKLLQELHYSIKFNSNDENAKIWFYALCMDLYLDTRHDCVVDYDECKNIYIEAISIQSIEMNIEAYLRFIINFNLWNARKGWKDELQLLVIPIIEKSFAHDSLNFNQIFTGMRLLELLHIHMSQNDENFIRIKELCEVIELRMEKLKISW</sequence>
<keyword evidence="1" id="KW-0547">Nucleotide-binding</keyword>
<dbReference type="Pfam" id="PF00211">
    <property type="entry name" value="Guanylate_cyc"/>
    <property type="match status" value="1"/>
</dbReference>
<dbReference type="SUPFAM" id="SSF55073">
    <property type="entry name" value="Nucleotide cyclase"/>
    <property type="match status" value="2"/>
</dbReference>
<dbReference type="GO" id="GO:0004016">
    <property type="term" value="F:adenylate cyclase activity"/>
    <property type="evidence" value="ECO:0007669"/>
    <property type="project" value="TreeGrafter"/>
</dbReference>
<dbReference type="CDD" id="cd07302">
    <property type="entry name" value="CHD"/>
    <property type="match status" value="2"/>
</dbReference>
<keyword evidence="6" id="KW-1185">Reference proteome</keyword>
<dbReference type="SMART" id="SM00044">
    <property type="entry name" value="CYCc"/>
    <property type="match status" value="1"/>
</dbReference>
<feature type="domain" description="Guanylate cyclase" evidence="4">
    <location>
        <begin position="351"/>
        <end position="481"/>
    </location>
</feature>
<evidence type="ECO:0000259" key="4">
    <source>
        <dbReference type="PROSITE" id="PS50125"/>
    </source>
</evidence>
<dbReference type="GO" id="GO:0005524">
    <property type="term" value="F:ATP binding"/>
    <property type="evidence" value="ECO:0007669"/>
    <property type="project" value="UniProtKB-KW"/>
</dbReference>
<dbReference type="SUPFAM" id="SSF52540">
    <property type="entry name" value="P-loop containing nucleoside triphosphate hydrolases"/>
    <property type="match status" value="1"/>
</dbReference>
<dbReference type="OrthoDB" id="194468at2759"/>
<evidence type="ECO:0000256" key="1">
    <source>
        <dbReference type="ARBA" id="ARBA00022741"/>
    </source>
</evidence>
<dbReference type="GO" id="GO:0035556">
    <property type="term" value="P:intracellular signal transduction"/>
    <property type="evidence" value="ECO:0007669"/>
    <property type="project" value="InterPro"/>
</dbReference>
<evidence type="ECO:0000313" key="5">
    <source>
        <dbReference type="EMBL" id="CAG9800994.1"/>
    </source>
</evidence>
<evidence type="ECO:0000256" key="3">
    <source>
        <dbReference type="ARBA" id="ARBA00023239"/>
    </source>
</evidence>